<feature type="compositionally biased region" description="Basic and acidic residues" evidence="1">
    <location>
        <begin position="110"/>
        <end position="119"/>
    </location>
</feature>
<reference evidence="2" key="1">
    <citation type="submission" date="2022-07" db="EMBL/GenBank/DDBJ databases">
        <title>Fungi with potential for degradation of polypropylene.</title>
        <authorList>
            <person name="Gostincar C."/>
        </authorList>
    </citation>
    <scope>NUCLEOTIDE SEQUENCE</scope>
    <source>
        <strain evidence="2">EXF-13287</strain>
    </source>
</reference>
<evidence type="ECO:0000313" key="3">
    <source>
        <dbReference type="Proteomes" id="UP001174691"/>
    </source>
</evidence>
<comment type="caution">
    <text evidence="2">The sequence shown here is derived from an EMBL/GenBank/DDBJ whole genome shotgun (WGS) entry which is preliminary data.</text>
</comment>
<evidence type="ECO:0000313" key="2">
    <source>
        <dbReference type="EMBL" id="KAJ9164881.1"/>
    </source>
</evidence>
<organism evidence="2 3">
    <name type="scientific">Coniochaeta hoffmannii</name>
    <dbReference type="NCBI Taxonomy" id="91930"/>
    <lineage>
        <taxon>Eukaryota</taxon>
        <taxon>Fungi</taxon>
        <taxon>Dikarya</taxon>
        <taxon>Ascomycota</taxon>
        <taxon>Pezizomycotina</taxon>
        <taxon>Sordariomycetes</taxon>
        <taxon>Sordariomycetidae</taxon>
        <taxon>Coniochaetales</taxon>
        <taxon>Coniochaetaceae</taxon>
        <taxon>Coniochaeta</taxon>
    </lineage>
</organism>
<keyword evidence="3" id="KW-1185">Reference proteome</keyword>
<sequence length="627" mass="67760">MLALLPHRPIPVTPLVFSSCRCASSKPQAEKDTTSTPKKPAKIRKIRLAPSVRRVLATPATRKWMSPDLPQRDYKITTVLTGDGAVADKTRVLTSLYNSLPGRRAPSRPAGKDGGKKGEKPFDAALVLASTALTGWLDDPKFVAPLLRMTGRDPEAAGLPPAGGMSVLSAVVDGLLVGDGEGVKKRRRKWERENGVEVGVSEGFAVLQGYRDEIFPGLWEGATTEGAGVEAGLVFRLPGWEGRGVEVKALEGVERRQQMEVTVPVANTVFQNGRTSTMFASRWEGETWDRFREVEMANVGNGVVNIPVEVGDAAGVNVPLVSITPLRMVKAALGNILKTLHFDGEDVPASRELEANVPKLLESRRKMGLGEIQGPLNVWALVVPAQLGKDWQFGPLRTLPVQRLLRGGCRLHRVLSGGGGWGAKQGLLSLDPETRFETTDEEDVERFERDFMAGRMGGGGGGSVVGPGDQVVFCVDTTTYPRPPDFDVSKESALLSQSFAVKVRPEMAMTTDKPPMPRLGNVGMYRVDNFFGVVAPAMFVAPAPGTGRGVVESMKIDTPGAELSVGQRQPPKYALGNLVDEFASDFGDNEKAPVFETLLQIQEAQWTKFVKETERAKAEISKDGGPF</sequence>
<gene>
    <name evidence="2" type="ORF">NKR19_g878</name>
</gene>
<feature type="region of interest" description="Disordered" evidence="1">
    <location>
        <begin position="99"/>
        <end position="119"/>
    </location>
</feature>
<accession>A0AA38VTG9</accession>
<evidence type="ECO:0000256" key="1">
    <source>
        <dbReference type="SAM" id="MobiDB-lite"/>
    </source>
</evidence>
<dbReference type="Proteomes" id="UP001174691">
    <property type="component" value="Unassembled WGS sequence"/>
</dbReference>
<proteinExistence type="predicted"/>
<name>A0AA38VTG9_9PEZI</name>
<dbReference type="AlphaFoldDB" id="A0AA38VTG9"/>
<protein>
    <submittedName>
        <fullName evidence="2">Uncharacterized protein</fullName>
    </submittedName>
</protein>
<dbReference type="EMBL" id="JANBVN010000008">
    <property type="protein sequence ID" value="KAJ9164881.1"/>
    <property type="molecule type" value="Genomic_DNA"/>
</dbReference>